<dbReference type="GO" id="GO:0005634">
    <property type="term" value="C:nucleus"/>
    <property type="evidence" value="ECO:0007669"/>
    <property type="project" value="TreeGrafter"/>
</dbReference>
<evidence type="ECO:0000256" key="1">
    <source>
        <dbReference type="SAM" id="MobiDB-lite"/>
    </source>
</evidence>
<sequence>GWICNRGAPMKEKTESQQPNARKSFCCTVASCCTRDGQPKLFTSQKLLTQHFIKVHAEKKYSCSKCSKRFGAEWLSKHHEATCGTSWCCSCGASYQNREALLTHARRRSHTLPFELKRGDACKRKQASNQSLQPIIVPVATQVIIVIQSPKEKNSDSKDTLSQNPTKAPSQWRSIIPKANLKGDSSSCGLDTTSGVLSVGKVHQGSQTNVSCKCRHTKDSCIQACSVKGSTKDASELVNLPLKACKRSRAMKTAVHTQTCESDVHHASIQPLSSKAMSKKARHRCSIQTQTIESAVGRAQKARAKRLIVSPEPRKLDKEIATSELWSDLDQILFNNCATPSKEWMDIFSRSSSATQTLDTDALLKDLCNSYPSSRSLFLDGPRESFSQIGLPAVPLEQGLDVISPKPGMLPVLAPICEPGVTGSLEDSLHDVGHILSSETQTDDLFDSLLIENMQQTAAQTDFPACSHNETQTNEDVSFESTDVLHMETQTSGILFCDFESVDIETQTPWDHLDFSLDDLVVESDFTMKKDAESQIGNYQLVCPWHCLKSDVLNSKGWNNMQTQTSGLL</sequence>
<dbReference type="GO" id="GO:0045944">
    <property type="term" value="P:positive regulation of transcription by RNA polymerase II"/>
    <property type="evidence" value="ECO:0007669"/>
    <property type="project" value="InterPro"/>
</dbReference>
<evidence type="ECO:0000313" key="3">
    <source>
        <dbReference type="EMBL" id="AEO33653.1"/>
    </source>
</evidence>
<organism evidence="3">
    <name type="scientific">Amblyomma maculatum</name>
    <name type="common">Gulf Coast tick</name>
    <dbReference type="NCBI Taxonomy" id="34609"/>
    <lineage>
        <taxon>Eukaryota</taxon>
        <taxon>Metazoa</taxon>
        <taxon>Ecdysozoa</taxon>
        <taxon>Arthropoda</taxon>
        <taxon>Chelicerata</taxon>
        <taxon>Arachnida</taxon>
        <taxon>Acari</taxon>
        <taxon>Parasitiformes</taxon>
        <taxon>Ixodida</taxon>
        <taxon>Ixodoidea</taxon>
        <taxon>Ixodidae</taxon>
        <taxon>Amblyomminae</taxon>
        <taxon>Amblyomma</taxon>
    </lineage>
</organism>
<feature type="domain" description="C2H2-type" evidence="2">
    <location>
        <begin position="88"/>
        <end position="110"/>
    </location>
</feature>
<dbReference type="GO" id="GO:0000981">
    <property type="term" value="F:DNA-binding transcription factor activity, RNA polymerase II-specific"/>
    <property type="evidence" value="ECO:0007669"/>
    <property type="project" value="TreeGrafter"/>
</dbReference>
<dbReference type="PANTHER" id="PTHR46664">
    <property type="entry name" value="ATM INTERACTOR"/>
    <property type="match status" value="1"/>
</dbReference>
<name>G3MJI5_AMBMU</name>
<feature type="compositionally biased region" description="Polar residues" evidence="1">
    <location>
        <begin position="160"/>
        <end position="170"/>
    </location>
</feature>
<dbReference type="PANTHER" id="PTHR46664:SF1">
    <property type="entry name" value="ATM INTERACTOR"/>
    <property type="match status" value="1"/>
</dbReference>
<dbReference type="EMBL" id="JO842036">
    <property type="protein sequence ID" value="AEO33653.1"/>
    <property type="molecule type" value="mRNA"/>
</dbReference>
<dbReference type="AlphaFoldDB" id="G3MJI5"/>
<accession>G3MJI5</accession>
<reference evidence="3" key="1">
    <citation type="journal article" date="2011" name="PLoS ONE">
        <title>A deep insight into the sialotranscriptome of the gulf coast tick, Amblyomma maculatum.</title>
        <authorList>
            <person name="Karim S."/>
            <person name="Singh P."/>
            <person name="Ribeiro J.M."/>
        </authorList>
    </citation>
    <scope>NUCLEOTIDE SEQUENCE</scope>
    <source>
        <tissue evidence="3">Salivary gland</tissue>
    </source>
</reference>
<evidence type="ECO:0000259" key="2">
    <source>
        <dbReference type="PROSITE" id="PS00028"/>
    </source>
</evidence>
<protein>
    <recommendedName>
        <fullName evidence="2">C2H2-type domain-containing protein</fullName>
    </recommendedName>
</protein>
<feature type="non-terminal residue" evidence="3">
    <location>
        <position position="569"/>
    </location>
</feature>
<dbReference type="GO" id="GO:0000976">
    <property type="term" value="F:transcription cis-regulatory region binding"/>
    <property type="evidence" value="ECO:0007669"/>
    <property type="project" value="InterPro"/>
</dbReference>
<dbReference type="PROSITE" id="PS00028">
    <property type="entry name" value="ZINC_FINGER_C2H2_1"/>
    <property type="match status" value="1"/>
</dbReference>
<proteinExistence type="evidence at transcript level"/>
<dbReference type="InterPro" id="IPR013087">
    <property type="entry name" value="Znf_C2H2_type"/>
</dbReference>
<dbReference type="InterPro" id="IPR055303">
    <property type="entry name" value="ATMIN"/>
</dbReference>
<feature type="region of interest" description="Disordered" evidence="1">
    <location>
        <begin position="151"/>
        <end position="170"/>
    </location>
</feature>
<feature type="non-terminal residue" evidence="3">
    <location>
        <position position="1"/>
    </location>
</feature>